<sequence length="72" mass="7567">MAPDPRCTALANAMKAKGKSYADLATAIGKSEQHVIEICTGTARPTDTEFNTLAQVLGISNVPHEGVHSTTK</sequence>
<dbReference type="SMART" id="SM00530">
    <property type="entry name" value="HTH_XRE"/>
    <property type="match status" value="1"/>
</dbReference>
<evidence type="ECO:0000313" key="4">
    <source>
        <dbReference type="EMBL" id="KAF5360313.1"/>
    </source>
</evidence>
<dbReference type="SUPFAM" id="SSF47413">
    <property type="entry name" value="lambda repressor-like DNA-binding domains"/>
    <property type="match status" value="1"/>
</dbReference>
<dbReference type="InterPro" id="IPR001387">
    <property type="entry name" value="Cro/C1-type_HTH"/>
</dbReference>
<reference evidence="4 5" key="1">
    <citation type="journal article" date="2020" name="ISME J.">
        <title>Uncovering the hidden diversity of litter-decomposition mechanisms in mushroom-forming fungi.</title>
        <authorList>
            <person name="Floudas D."/>
            <person name="Bentzer J."/>
            <person name="Ahren D."/>
            <person name="Johansson T."/>
            <person name="Persson P."/>
            <person name="Tunlid A."/>
        </authorList>
    </citation>
    <scope>NUCLEOTIDE SEQUENCE [LARGE SCALE GENOMIC DNA]</scope>
    <source>
        <strain evidence="4 5">CBS 291.85</strain>
    </source>
</reference>
<proteinExistence type="inferred from homology"/>
<dbReference type="CDD" id="cd00093">
    <property type="entry name" value="HTH_XRE"/>
    <property type="match status" value="1"/>
</dbReference>
<dbReference type="EMBL" id="JAACJM010000043">
    <property type="protein sequence ID" value="KAF5360313.1"/>
    <property type="molecule type" value="Genomic_DNA"/>
</dbReference>
<dbReference type="Pfam" id="PF01381">
    <property type="entry name" value="HTH_3"/>
    <property type="match status" value="1"/>
</dbReference>
<name>A0A8H5G8H5_9AGAR</name>
<accession>A0A8H5G8H5</accession>
<feature type="domain" description="HTH cro/C1-type" evidence="3">
    <location>
        <begin position="9"/>
        <end position="64"/>
    </location>
</feature>
<dbReference type="InterPro" id="IPR010982">
    <property type="entry name" value="Lambda_DNA-bd_dom_sf"/>
</dbReference>
<dbReference type="OrthoDB" id="3226546at2759"/>
<comment type="function">
    <text evidence="2">Transcriptional coactivator that stimulates GCN4-dependent transcriptional activity by bridging the DNA-binding region of GCN4 and TBP (SPT15), thereby recruiting TBP to GCN4-bound promoters. Involved in induction of the ribosome quality control (RQC) pathway; a pathway that degrades nascent peptide chains during problematic translation. Required to prevent stalled ribosomes from frameshifting.</text>
</comment>
<protein>
    <recommendedName>
        <fullName evidence="3">HTH cro/C1-type domain-containing protein</fullName>
    </recommendedName>
</protein>
<evidence type="ECO:0000256" key="2">
    <source>
        <dbReference type="ARBA" id="ARBA00035107"/>
    </source>
</evidence>
<evidence type="ECO:0000256" key="1">
    <source>
        <dbReference type="ARBA" id="ARBA00009802"/>
    </source>
</evidence>
<comment type="similarity">
    <text evidence="1">Belongs to the MBF1 family.</text>
</comment>
<evidence type="ECO:0000259" key="3">
    <source>
        <dbReference type="SMART" id="SM00530"/>
    </source>
</evidence>
<organism evidence="4 5">
    <name type="scientific">Tetrapyrgos nigripes</name>
    <dbReference type="NCBI Taxonomy" id="182062"/>
    <lineage>
        <taxon>Eukaryota</taxon>
        <taxon>Fungi</taxon>
        <taxon>Dikarya</taxon>
        <taxon>Basidiomycota</taxon>
        <taxon>Agaricomycotina</taxon>
        <taxon>Agaricomycetes</taxon>
        <taxon>Agaricomycetidae</taxon>
        <taxon>Agaricales</taxon>
        <taxon>Marasmiineae</taxon>
        <taxon>Marasmiaceae</taxon>
        <taxon>Tetrapyrgos</taxon>
    </lineage>
</organism>
<keyword evidence="5" id="KW-1185">Reference proteome</keyword>
<dbReference type="GO" id="GO:0003677">
    <property type="term" value="F:DNA binding"/>
    <property type="evidence" value="ECO:0007669"/>
    <property type="project" value="InterPro"/>
</dbReference>
<comment type="caution">
    <text evidence="4">The sequence shown here is derived from an EMBL/GenBank/DDBJ whole genome shotgun (WGS) entry which is preliminary data.</text>
</comment>
<dbReference type="AlphaFoldDB" id="A0A8H5G8H5"/>
<evidence type="ECO:0000313" key="5">
    <source>
        <dbReference type="Proteomes" id="UP000559256"/>
    </source>
</evidence>
<dbReference type="Gene3D" id="1.10.260.40">
    <property type="entry name" value="lambda repressor-like DNA-binding domains"/>
    <property type="match status" value="1"/>
</dbReference>
<dbReference type="Proteomes" id="UP000559256">
    <property type="component" value="Unassembled WGS sequence"/>
</dbReference>
<gene>
    <name evidence="4" type="ORF">D9758_009127</name>
</gene>